<dbReference type="InterPro" id="IPR002110">
    <property type="entry name" value="Ankyrin_rpt"/>
</dbReference>
<dbReference type="KEGG" id="sml:Smlt3033"/>
<organism evidence="1 2">
    <name type="scientific">Stenotrophomonas maltophilia (strain K279a)</name>
    <dbReference type="NCBI Taxonomy" id="522373"/>
    <lineage>
        <taxon>Bacteria</taxon>
        <taxon>Pseudomonadati</taxon>
        <taxon>Pseudomonadota</taxon>
        <taxon>Gammaproteobacteria</taxon>
        <taxon>Lysobacterales</taxon>
        <taxon>Lysobacteraceae</taxon>
        <taxon>Stenotrophomonas</taxon>
        <taxon>Stenotrophomonas maltophilia group</taxon>
    </lineage>
</organism>
<evidence type="ECO:0000313" key="2">
    <source>
        <dbReference type="Proteomes" id="UP000008840"/>
    </source>
</evidence>
<keyword evidence="2" id="KW-1185">Reference proteome</keyword>
<gene>
    <name evidence="1" type="ordered locus">Smlt3033</name>
</gene>
<accession>B2FJK4</accession>
<dbReference type="HOGENOM" id="CLU_1389559_0_0_6"/>
<proteinExistence type="predicted"/>
<dbReference type="EnsemblBacteria" id="CAQ46483">
    <property type="protein sequence ID" value="CAQ46483"/>
    <property type="gene ID" value="Smlt3033"/>
</dbReference>
<name>B2FJK4_STRMK</name>
<dbReference type="SUPFAM" id="SSF48403">
    <property type="entry name" value="Ankyrin repeat"/>
    <property type="match status" value="1"/>
</dbReference>
<dbReference type="Proteomes" id="UP000008840">
    <property type="component" value="Chromosome"/>
</dbReference>
<dbReference type="EMBL" id="AM743169">
    <property type="protein sequence ID" value="CAQ46483.1"/>
    <property type="molecule type" value="Genomic_DNA"/>
</dbReference>
<dbReference type="Pfam" id="PF00023">
    <property type="entry name" value="Ank"/>
    <property type="match status" value="1"/>
</dbReference>
<protein>
    <submittedName>
        <fullName evidence="1">Ankyrin repeat protein</fullName>
    </submittedName>
</protein>
<sequence>MRETSILKSALVVIQRQASWSAAASEAKPSHRSPNAASPCPESQAIYDVSRAGSRFDHLIDHALHLARIRGDKEQLFYASEADDTLPGTALIDVVANGRWNEARGLIRSHVDVNATNSDGQTALHLAGDPGVIHALLRFGAKQDIVDDFGNTPIQAAIERGDSDAQHLMEKYLHRYKSAHDPMPVNLPKVGMSKPT</sequence>
<reference evidence="1 2" key="1">
    <citation type="journal article" date="2008" name="Genome Biol.">
        <title>The complete genome, comparative and functional analysis of Stenotrophomonas maltophilia reveals an organism heavily shielded by drug resistance determinants.</title>
        <authorList>
            <person name="Crossman L.C."/>
            <person name="Gould V.C."/>
            <person name="Dow J.M."/>
            <person name="Vernikos G.S."/>
            <person name="Okazaki A."/>
            <person name="Sebaihia M."/>
            <person name="Saunders D."/>
            <person name="Arrowsmith C."/>
            <person name="Carver T."/>
            <person name="Peters N."/>
            <person name="Adlem E."/>
            <person name="Kerhornou A."/>
            <person name="Lord A."/>
            <person name="Murphy L."/>
            <person name="Seeger K."/>
            <person name="Squares R."/>
            <person name="Rutter S."/>
            <person name="Quail M.A."/>
            <person name="Rajandream M.A."/>
            <person name="Harris D."/>
            <person name="Churcher C."/>
            <person name="Bentley S.D."/>
            <person name="Parkhill J."/>
            <person name="Thomson N.R."/>
            <person name="Avison M.B."/>
        </authorList>
    </citation>
    <scope>NUCLEOTIDE SEQUENCE [LARGE SCALE GENOMIC DNA]</scope>
    <source>
        <strain evidence="1 2">K279a</strain>
    </source>
</reference>
<dbReference type="Gene3D" id="1.25.40.20">
    <property type="entry name" value="Ankyrin repeat-containing domain"/>
    <property type="match status" value="1"/>
</dbReference>
<evidence type="ECO:0000313" key="1">
    <source>
        <dbReference type="EMBL" id="CAQ46483.1"/>
    </source>
</evidence>
<dbReference type="eggNOG" id="COG0666">
    <property type="taxonomic scope" value="Bacteria"/>
</dbReference>
<dbReference type="InterPro" id="IPR036770">
    <property type="entry name" value="Ankyrin_rpt-contain_sf"/>
</dbReference>
<dbReference type="AlphaFoldDB" id="B2FJK4"/>